<evidence type="ECO:0000259" key="6">
    <source>
        <dbReference type="PROSITE" id="PS50863"/>
    </source>
</evidence>
<dbReference type="PROSITE" id="PS50863">
    <property type="entry name" value="B3"/>
    <property type="match status" value="2"/>
</dbReference>
<dbReference type="Gene3D" id="2.40.330.10">
    <property type="entry name" value="DNA-binding pseudobarrel domain"/>
    <property type="match status" value="2"/>
</dbReference>
<accession>A0A6P8EE26</accession>
<dbReference type="SUPFAM" id="SSF101936">
    <property type="entry name" value="DNA-binding pseudobarrel domain"/>
    <property type="match status" value="2"/>
</dbReference>
<evidence type="ECO:0000313" key="7">
    <source>
        <dbReference type="Proteomes" id="UP000515151"/>
    </source>
</evidence>
<feature type="domain" description="TF-B3" evidence="6">
    <location>
        <begin position="136"/>
        <end position="218"/>
    </location>
</feature>
<dbReference type="CDD" id="cd10017">
    <property type="entry name" value="B3_DNA"/>
    <property type="match status" value="2"/>
</dbReference>
<dbReference type="PANTHER" id="PTHR31391:SF106">
    <property type="entry name" value="B3 DOMAIN-CONTAINING PROTEIN OS01G0723500"/>
    <property type="match status" value="1"/>
</dbReference>
<dbReference type="SMART" id="SM01019">
    <property type="entry name" value="B3"/>
    <property type="match status" value="2"/>
</dbReference>
<keyword evidence="4" id="KW-0804">Transcription</keyword>
<dbReference type="Proteomes" id="UP000515151">
    <property type="component" value="Chromosome 7"/>
</dbReference>
<dbReference type="GO" id="GO:0003677">
    <property type="term" value="F:DNA binding"/>
    <property type="evidence" value="ECO:0007669"/>
    <property type="project" value="UniProtKB-KW"/>
</dbReference>
<dbReference type="AlphaFoldDB" id="A0A6P8EE26"/>
<reference evidence="8" key="2">
    <citation type="submission" date="2025-08" db="UniProtKB">
        <authorList>
            <consortium name="RefSeq"/>
        </authorList>
    </citation>
    <scope>IDENTIFICATION</scope>
    <source>
        <tissue evidence="8">Leaf</tissue>
    </source>
</reference>
<keyword evidence="3" id="KW-0238">DNA-binding</keyword>
<dbReference type="GO" id="GO:0005634">
    <property type="term" value="C:nucleus"/>
    <property type="evidence" value="ECO:0007669"/>
    <property type="project" value="UniProtKB-SubCell"/>
</dbReference>
<sequence>MADSGRLQFFKVFLETQSKNRLRIPPAYHKHMEGEKRQVFCLLGPSGDTWQVILVKVLEKDSNELYFRHGWATFVKDHLIENGDLLLFRYIGRRSSAPARCSFSQNPKFTTTINESNERLGYVVINRVFFSMWPNIPMRFARSYGLLQKHCATLVDPSGEQWLVELRLRARPHQLNMYSGWREFSSSNDIKIGDTCVFELLHGPEDSQSFSMMVHINELP</sequence>
<keyword evidence="7" id="KW-1185">Reference proteome</keyword>
<dbReference type="PANTHER" id="PTHR31391">
    <property type="entry name" value="B3 DOMAIN-CONTAINING PROTEIN OS11G0197600-RELATED"/>
    <property type="match status" value="1"/>
</dbReference>
<keyword evidence="5" id="KW-0539">Nucleus</keyword>
<reference evidence="7" key="1">
    <citation type="journal article" date="2020" name="Plant Biotechnol. J.">
        <title>The pomegranate (Punica granatum L.) draft genome dissects genetic divergence between soft- and hard-seeded cultivars.</title>
        <authorList>
            <person name="Luo X."/>
            <person name="Li H."/>
            <person name="Wu Z."/>
            <person name="Yao W."/>
            <person name="Zhao P."/>
            <person name="Cao D."/>
            <person name="Yu H."/>
            <person name="Li K."/>
            <person name="Poudel K."/>
            <person name="Zhao D."/>
            <person name="Zhang F."/>
            <person name="Xia X."/>
            <person name="Chen L."/>
            <person name="Wang Q."/>
            <person name="Jing D."/>
            <person name="Cao S."/>
        </authorList>
    </citation>
    <scope>NUCLEOTIDE SEQUENCE [LARGE SCALE GENOMIC DNA]</scope>
    <source>
        <strain evidence="7">cv. Tunisia</strain>
    </source>
</reference>
<evidence type="ECO:0000256" key="4">
    <source>
        <dbReference type="ARBA" id="ARBA00023163"/>
    </source>
</evidence>
<keyword evidence="2" id="KW-0805">Transcription regulation</keyword>
<evidence type="ECO:0000256" key="3">
    <source>
        <dbReference type="ARBA" id="ARBA00023125"/>
    </source>
</evidence>
<evidence type="ECO:0000256" key="1">
    <source>
        <dbReference type="ARBA" id="ARBA00004123"/>
    </source>
</evidence>
<dbReference type="GeneID" id="116213004"/>
<dbReference type="InterPro" id="IPR015300">
    <property type="entry name" value="DNA-bd_pseudobarrel_sf"/>
</dbReference>
<comment type="subcellular location">
    <subcellularLocation>
        <location evidence="1">Nucleus</location>
    </subcellularLocation>
</comment>
<evidence type="ECO:0000313" key="8">
    <source>
        <dbReference type="RefSeq" id="XP_031403651.1"/>
    </source>
</evidence>
<protein>
    <submittedName>
        <fullName evidence="8">B3 domain-containing protein REM10-like isoform X2</fullName>
    </submittedName>
</protein>
<evidence type="ECO:0000256" key="5">
    <source>
        <dbReference type="ARBA" id="ARBA00023242"/>
    </source>
</evidence>
<dbReference type="InterPro" id="IPR044837">
    <property type="entry name" value="REM16-like"/>
</dbReference>
<gene>
    <name evidence="8" type="primary">LOC116213004</name>
</gene>
<dbReference type="InterPro" id="IPR003340">
    <property type="entry name" value="B3_DNA-bd"/>
</dbReference>
<organism evidence="7 8">
    <name type="scientific">Punica granatum</name>
    <name type="common">Pomegranate</name>
    <dbReference type="NCBI Taxonomy" id="22663"/>
    <lineage>
        <taxon>Eukaryota</taxon>
        <taxon>Viridiplantae</taxon>
        <taxon>Streptophyta</taxon>
        <taxon>Embryophyta</taxon>
        <taxon>Tracheophyta</taxon>
        <taxon>Spermatophyta</taxon>
        <taxon>Magnoliopsida</taxon>
        <taxon>eudicotyledons</taxon>
        <taxon>Gunneridae</taxon>
        <taxon>Pentapetalae</taxon>
        <taxon>rosids</taxon>
        <taxon>malvids</taxon>
        <taxon>Myrtales</taxon>
        <taxon>Lythraceae</taxon>
        <taxon>Punica</taxon>
    </lineage>
</organism>
<dbReference type="Pfam" id="PF02362">
    <property type="entry name" value="B3"/>
    <property type="match status" value="2"/>
</dbReference>
<name>A0A6P8EE26_PUNGR</name>
<dbReference type="RefSeq" id="XP_031403651.1">
    <property type="nucleotide sequence ID" value="XM_031547791.1"/>
</dbReference>
<evidence type="ECO:0000256" key="2">
    <source>
        <dbReference type="ARBA" id="ARBA00023015"/>
    </source>
</evidence>
<proteinExistence type="predicted"/>
<feature type="domain" description="TF-B3" evidence="6">
    <location>
        <begin position="7"/>
        <end position="106"/>
    </location>
</feature>